<sequence length="206" mass="24488">MKFVGSEWMELARIQIQLWLLLLHFGGALSLEYFKDNRLPERCKYLLEDELILERKCGGTYPLLAFTKFRDTFVKAGEPFSLFMPNTMDHIMVVMKDSELQNCARFQLSDMATFFCLDNNRNETIRLDFAHMYCFPFHIQLPDDLMQTCLAENNMVDEYLEDVLRTRRGVIHYTFNNSRGHRHISVYFWPLPLPLLLLLLLLFSWQ</sequence>
<keyword evidence="1" id="KW-1133">Transmembrane helix</keyword>
<feature type="transmembrane region" description="Helical" evidence="1">
    <location>
        <begin position="186"/>
        <end position="205"/>
    </location>
</feature>
<comment type="caution">
    <text evidence="2">The sequence shown here is derived from an EMBL/GenBank/DDBJ whole genome shotgun (WGS) entry which is preliminary data.</text>
</comment>
<keyword evidence="1" id="KW-0472">Membrane</keyword>
<dbReference type="EMBL" id="JAMKOV010000348">
    <property type="protein sequence ID" value="KAI8032982.1"/>
    <property type="molecule type" value="Genomic_DNA"/>
</dbReference>
<dbReference type="Proteomes" id="UP001059596">
    <property type="component" value="Unassembled WGS sequence"/>
</dbReference>
<keyword evidence="1" id="KW-0812">Transmembrane</keyword>
<name>A0A9P9Y9K5_9MUSC</name>
<accession>A0A9P9Y9K5</accession>
<evidence type="ECO:0000313" key="2">
    <source>
        <dbReference type="EMBL" id="KAI8032982.1"/>
    </source>
</evidence>
<protein>
    <submittedName>
        <fullName evidence="2">Uncharacterized protein</fullName>
    </submittedName>
</protein>
<reference evidence="2" key="1">
    <citation type="journal article" date="2023" name="Genome Biol. Evol.">
        <title>Long-read-based Genome Assembly of Drosophila gunungcola Reveals Fewer Chemosensory Genes in Flower-breeding Species.</title>
        <authorList>
            <person name="Negi A."/>
            <person name="Liao B.Y."/>
            <person name="Yeh S.D."/>
        </authorList>
    </citation>
    <scope>NUCLEOTIDE SEQUENCE</scope>
    <source>
        <strain evidence="2">Sukarami</strain>
    </source>
</reference>
<proteinExistence type="predicted"/>
<organism evidence="2 3">
    <name type="scientific">Drosophila gunungcola</name>
    <name type="common">fruit fly</name>
    <dbReference type="NCBI Taxonomy" id="103775"/>
    <lineage>
        <taxon>Eukaryota</taxon>
        <taxon>Metazoa</taxon>
        <taxon>Ecdysozoa</taxon>
        <taxon>Arthropoda</taxon>
        <taxon>Hexapoda</taxon>
        <taxon>Insecta</taxon>
        <taxon>Pterygota</taxon>
        <taxon>Neoptera</taxon>
        <taxon>Endopterygota</taxon>
        <taxon>Diptera</taxon>
        <taxon>Brachycera</taxon>
        <taxon>Muscomorpha</taxon>
        <taxon>Ephydroidea</taxon>
        <taxon>Drosophilidae</taxon>
        <taxon>Drosophila</taxon>
        <taxon>Sophophora</taxon>
    </lineage>
</organism>
<dbReference type="OrthoDB" id="7861146at2759"/>
<gene>
    <name evidence="2" type="ORF">M5D96_014265</name>
</gene>
<keyword evidence="3" id="KW-1185">Reference proteome</keyword>
<evidence type="ECO:0000256" key="1">
    <source>
        <dbReference type="SAM" id="Phobius"/>
    </source>
</evidence>
<evidence type="ECO:0000313" key="3">
    <source>
        <dbReference type="Proteomes" id="UP001059596"/>
    </source>
</evidence>
<dbReference type="AlphaFoldDB" id="A0A9P9Y9K5"/>